<evidence type="ECO:0000256" key="1">
    <source>
        <dbReference type="ARBA" id="ARBA00005208"/>
    </source>
</evidence>
<dbReference type="InterPro" id="IPR039741">
    <property type="entry name" value="UDP-sugar_pyrophosphorylase"/>
</dbReference>
<dbReference type="GO" id="GO:0006048">
    <property type="term" value="P:UDP-N-acetylglucosamine biosynthetic process"/>
    <property type="evidence" value="ECO:0007669"/>
    <property type="project" value="TreeGrafter"/>
</dbReference>
<evidence type="ECO:0000256" key="4">
    <source>
        <dbReference type="ARBA" id="ARBA00022679"/>
    </source>
</evidence>
<evidence type="ECO:0000256" key="6">
    <source>
        <dbReference type="ARBA" id="ARBA00048493"/>
    </source>
</evidence>
<dbReference type="AlphaFoldDB" id="A0AA88YCW9"/>
<dbReference type="InterPro" id="IPR029044">
    <property type="entry name" value="Nucleotide-diphossugar_trans"/>
</dbReference>
<dbReference type="PANTHER" id="PTHR11952">
    <property type="entry name" value="UDP- GLUCOSE PYROPHOSPHORYLASE"/>
    <property type="match status" value="1"/>
</dbReference>
<dbReference type="EMBL" id="VSWD01000005">
    <property type="protein sequence ID" value="KAK3102967.1"/>
    <property type="molecule type" value="Genomic_DNA"/>
</dbReference>
<dbReference type="Pfam" id="PF01704">
    <property type="entry name" value="UDPGP"/>
    <property type="match status" value="1"/>
</dbReference>
<keyword evidence="4" id="KW-0808">Transferase</keyword>
<comment type="catalytic activity">
    <reaction evidence="6">
        <text>N-acetyl-alpha-D-glucosamine 1-phosphate + UTP + H(+) = UDP-N-acetyl-alpha-D-glucosamine + diphosphate</text>
        <dbReference type="Rhea" id="RHEA:13509"/>
        <dbReference type="ChEBI" id="CHEBI:15378"/>
        <dbReference type="ChEBI" id="CHEBI:33019"/>
        <dbReference type="ChEBI" id="CHEBI:46398"/>
        <dbReference type="ChEBI" id="CHEBI:57705"/>
        <dbReference type="ChEBI" id="CHEBI:57776"/>
        <dbReference type="EC" id="2.7.7.23"/>
    </reaction>
</comment>
<protein>
    <recommendedName>
        <fullName evidence="3">UDP-N-acetylglucosamine diphosphorylase</fullName>
        <ecNumber evidence="3">2.7.7.23</ecNumber>
    </recommendedName>
</protein>
<evidence type="ECO:0000313" key="7">
    <source>
        <dbReference type="EMBL" id="KAK3102967.1"/>
    </source>
</evidence>
<comment type="pathway">
    <text evidence="1">Nucleotide-sugar biosynthesis; UDP-N-acetyl-alpha-D-glucosamine biosynthesis; UDP-N-acetyl-alpha-D-glucosamine from N-acetyl-alpha-D-glucosamine 1-phosphate: step 1/1.</text>
</comment>
<organism evidence="7 8">
    <name type="scientific">Pinctada imbricata</name>
    <name type="common">Atlantic pearl-oyster</name>
    <name type="synonym">Pinctada martensii</name>
    <dbReference type="NCBI Taxonomy" id="66713"/>
    <lineage>
        <taxon>Eukaryota</taxon>
        <taxon>Metazoa</taxon>
        <taxon>Spiralia</taxon>
        <taxon>Lophotrochozoa</taxon>
        <taxon>Mollusca</taxon>
        <taxon>Bivalvia</taxon>
        <taxon>Autobranchia</taxon>
        <taxon>Pteriomorphia</taxon>
        <taxon>Pterioida</taxon>
        <taxon>Pterioidea</taxon>
        <taxon>Pteriidae</taxon>
        <taxon>Pinctada</taxon>
    </lineage>
</organism>
<sequence>MDLSSLQKRLEANNQSHLLQYWDKLQEEERNNLYKELNHLNYEEINHSCKAAMETLESASEKIDDLLEPLPQDVCGSFARCDKESLNKYNTEGLEQIGSNKVAVLLLAGGQGTRLGVPYPKGMYNVGLPSGKTLYQLQAERILKLERLAEKQTGKKGKIPWYIMTSEHTKQATQDFFDKNSHFGLEKDNVILFEQNLLPCLDFNGKIILEKMSKVALAPDGNGGLYRALRGHGILTDMEKRGIQYVHVYCVDNILVKMADPVFIGFCIHKGAECGAKVVEKAFPTEAVGVLCKVEGSYQVVEYSEITLRTAELRNKDGRLTFNAGNICNHFFTLDFLKKVTDPAQEKQLKHHVAKKKIPYVDENLQCVKPTKPNGIKMEKFVFDVFHFATSFAVWEVLREDEFSPLKNADTEAKDTPTTCRQMLQNLHHRYVLNAGGKLTHSDGSPISDIPR</sequence>
<reference evidence="7" key="1">
    <citation type="submission" date="2019-08" db="EMBL/GenBank/DDBJ databases">
        <title>The improved chromosome-level genome for the pearl oyster Pinctada fucata martensii using PacBio sequencing and Hi-C.</title>
        <authorList>
            <person name="Zheng Z."/>
        </authorList>
    </citation>
    <scope>NUCLEOTIDE SEQUENCE</scope>
    <source>
        <strain evidence="7">ZZ-2019</strain>
        <tissue evidence="7">Adductor muscle</tissue>
    </source>
</reference>
<keyword evidence="8" id="KW-1185">Reference proteome</keyword>
<accession>A0AA88YCW9</accession>
<dbReference type="Proteomes" id="UP001186944">
    <property type="component" value="Unassembled WGS sequence"/>
</dbReference>
<keyword evidence="5" id="KW-0548">Nucleotidyltransferase</keyword>
<dbReference type="FunFam" id="3.90.550.10:FF:000043">
    <property type="entry name" value="UDP-N-acetylhexosamine pyrophosphorylase isoform X2"/>
    <property type="match status" value="1"/>
</dbReference>
<dbReference type="InterPro" id="IPR002618">
    <property type="entry name" value="UDPGP_fam"/>
</dbReference>
<name>A0AA88YCW9_PINIB</name>
<evidence type="ECO:0000256" key="5">
    <source>
        <dbReference type="ARBA" id="ARBA00022695"/>
    </source>
</evidence>
<comment type="caution">
    <text evidence="7">The sequence shown here is derived from an EMBL/GenBank/DDBJ whole genome shotgun (WGS) entry which is preliminary data.</text>
</comment>
<dbReference type="Gene3D" id="3.90.550.10">
    <property type="entry name" value="Spore Coat Polysaccharide Biosynthesis Protein SpsA, Chain A"/>
    <property type="match status" value="1"/>
</dbReference>
<dbReference type="PANTHER" id="PTHR11952:SF2">
    <property type="entry name" value="LD24639P"/>
    <property type="match status" value="1"/>
</dbReference>
<evidence type="ECO:0000256" key="2">
    <source>
        <dbReference type="ARBA" id="ARBA00010401"/>
    </source>
</evidence>
<evidence type="ECO:0000313" key="8">
    <source>
        <dbReference type="Proteomes" id="UP001186944"/>
    </source>
</evidence>
<proteinExistence type="inferred from homology"/>
<dbReference type="GO" id="GO:0003977">
    <property type="term" value="F:UDP-N-acetylglucosamine diphosphorylase activity"/>
    <property type="evidence" value="ECO:0007669"/>
    <property type="project" value="UniProtKB-EC"/>
</dbReference>
<dbReference type="SUPFAM" id="SSF53448">
    <property type="entry name" value="Nucleotide-diphospho-sugar transferases"/>
    <property type="match status" value="1"/>
</dbReference>
<dbReference type="EC" id="2.7.7.23" evidence="3"/>
<comment type="similarity">
    <text evidence="2">Belongs to the UDPGP type 1 family.</text>
</comment>
<dbReference type="CDD" id="cd04193">
    <property type="entry name" value="UDPGlcNAc_PPase"/>
    <property type="match status" value="1"/>
</dbReference>
<gene>
    <name evidence="7" type="ORF">FSP39_015377</name>
</gene>
<evidence type="ECO:0000256" key="3">
    <source>
        <dbReference type="ARBA" id="ARBA00012457"/>
    </source>
</evidence>